<evidence type="ECO:0000313" key="2">
    <source>
        <dbReference type="EMBL" id="MBK1814005.1"/>
    </source>
</evidence>
<dbReference type="AlphaFoldDB" id="A0A934R1V8"/>
<dbReference type="PROSITE" id="PS51257">
    <property type="entry name" value="PROKAR_LIPOPROTEIN"/>
    <property type="match status" value="1"/>
</dbReference>
<keyword evidence="3" id="KW-1185">Reference proteome</keyword>
<dbReference type="Proteomes" id="UP000600139">
    <property type="component" value="Unassembled WGS sequence"/>
</dbReference>
<feature type="chain" id="PRO_5037159862" description="Glycine rich protein" evidence="1">
    <location>
        <begin position="29"/>
        <end position="396"/>
    </location>
</feature>
<evidence type="ECO:0000256" key="1">
    <source>
        <dbReference type="SAM" id="SignalP"/>
    </source>
</evidence>
<feature type="signal peptide" evidence="1">
    <location>
        <begin position="1"/>
        <end position="28"/>
    </location>
</feature>
<organism evidence="2 3">
    <name type="scientific">Luteolibacter yonseiensis</name>
    <dbReference type="NCBI Taxonomy" id="1144680"/>
    <lineage>
        <taxon>Bacteria</taxon>
        <taxon>Pseudomonadati</taxon>
        <taxon>Verrucomicrobiota</taxon>
        <taxon>Verrucomicrobiia</taxon>
        <taxon>Verrucomicrobiales</taxon>
        <taxon>Verrucomicrobiaceae</taxon>
        <taxon>Luteolibacter</taxon>
    </lineage>
</organism>
<gene>
    <name evidence="2" type="ORF">JIN84_00090</name>
</gene>
<dbReference type="EMBL" id="JAENIK010000001">
    <property type="protein sequence ID" value="MBK1814005.1"/>
    <property type="molecule type" value="Genomic_DNA"/>
</dbReference>
<dbReference type="RefSeq" id="WP_200348971.1">
    <property type="nucleotide sequence ID" value="NZ_BAABHZ010000005.1"/>
</dbReference>
<keyword evidence="1" id="KW-0732">Signal</keyword>
<comment type="caution">
    <text evidence="2">The sequence shown here is derived from an EMBL/GenBank/DDBJ whole genome shotgun (WGS) entry which is preliminary data.</text>
</comment>
<evidence type="ECO:0000313" key="3">
    <source>
        <dbReference type="Proteomes" id="UP000600139"/>
    </source>
</evidence>
<accession>A0A934R1V8</accession>
<sequence>MKPSNIIQSAALWALALAAACEPVSAQADFNSGSTGSFGALVVDETTATNSVRTIALPPDGILNCTTINIVSGYQLKFTGNAANTPVYLLATGDVTLDGYIYVDGSSHIGRRGGAGGPGGFDGGQGGTDPANGFGPGGGKGGWGAYSTPPAGTSYSGGGGYGTRGTETTTGGSVYGNSLLIPLVGGSGGGGKGDSTMENQYGGGGGGGAILVASNTKISSNYGSIYANGGYTPYYGGGSGGAIRLVSPKVTGNAYLYVAGSQGGGFGRIRVDSLSNALNVVGGSEAYASFGANMVVFPANLPDIRIANAAGTAIAATRTDPVFVLLPAGAPATQTVQVQVKNFNSVVPLVAVVTPEAGNRTTFNFDVNNTSGGTATGSVEVQIPAGVSTRIDVWTR</sequence>
<protein>
    <recommendedName>
        <fullName evidence="4">Glycine rich protein</fullName>
    </recommendedName>
</protein>
<reference evidence="2" key="1">
    <citation type="submission" date="2021-01" db="EMBL/GenBank/DDBJ databases">
        <title>Modified the classification status of verrucomicrobia.</title>
        <authorList>
            <person name="Feng X."/>
        </authorList>
    </citation>
    <scope>NUCLEOTIDE SEQUENCE</scope>
    <source>
        <strain evidence="2">JCM 18052</strain>
    </source>
</reference>
<name>A0A934R1V8_9BACT</name>
<proteinExistence type="predicted"/>
<evidence type="ECO:0008006" key="4">
    <source>
        <dbReference type="Google" id="ProtNLM"/>
    </source>
</evidence>